<evidence type="ECO:0000256" key="2">
    <source>
        <dbReference type="ARBA" id="ARBA00022723"/>
    </source>
</evidence>
<dbReference type="PANTHER" id="PTHR12103">
    <property type="entry name" value="5'-NUCLEOTIDASE DOMAIN-CONTAINING"/>
    <property type="match status" value="1"/>
</dbReference>
<dbReference type="InterPro" id="IPR008380">
    <property type="entry name" value="HAD-SF_hydro_IG_5-nucl"/>
</dbReference>
<evidence type="ECO:0000313" key="6">
    <source>
        <dbReference type="Proteomes" id="UP000326062"/>
    </source>
</evidence>
<comment type="similarity">
    <text evidence="1">Belongs to the 5'(3')-deoxyribonucleotidase family.</text>
</comment>
<keyword evidence="2" id="KW-0479">Metal-binding</keyword>
<comment type="caution">
    <text evidence="5">The sequence shown here is derived from an EMBL/GenBank/DDBJ whole genome shotgun (WGS) entry which is preliminary data.</text>
</comment>
<evidence type="ECO:0000256" key="3">
    <source>
        <dbReference type="ARBA" id="ARBA00022801"/>
    </source>
</evidence>
<protein>
    <recommendedName>
        <fullName evidence="7">5'-nucleotidase domain containing 4</fullName>
    </recommendedName>
</protein>
<accession>A0A5J5MJ55</accession>
<sequence>MPLLVKITCFQCRGSGKEHVIEALVCAKLLRWAQLGAQMKVGAEVTILGFWPFWREYFTKCIINLCSFLKEDMLHPLTTRHTCSNSFFLFTIYIYLFGCVGSWFCDTGYQHGDLFMSFQSLFQDVMDAMDYVHHLLCSLLWGCLKEKTLDDLEKYLDKLPHCWRWLLSLPQARILVLLDKMREVGNVFLATTSSYNYTDWSAIMTYLLDAGEAEATARPWRSYFDLIVVDTQKPHFFVQGTVLRQVNTDTGKLCVGTYTGPHQHCAVYSGMLGVRGKDILYIGDHIFGDILKSKKQQGWQTCLVFPELSQELGIWAPEKGCRGQTSRGHWPAMLKPASWSSNPLSYTLKRLDTHLANLYHGHFCSGHTDGSSYGLQLINSTKREIRGRAGFMADSCDPVDCRLSDNCLPCKECSGGVMVLQIRRLC</sequence>
<dbReference type="InterPro" id="IPR023214">
    <property type="entry name" value="HAD_sf"/>
</dbReference>
<dbReference type="GO" id="GO:0008253">
    <property type="term" value="F:5'-nucleotidase activity"/>
    <property type="evidence" value="ECO:0007669"/>
    <property type="project" value="TreeGrafter"/>
</dbReference>
<dbReference type="PANTHER" id="PTHR12103:SF18">
    <property type="entry name" value="5'-NUCLEOTIDASE DOMAIN-CONTAINING PROTEIN 4"/>
    <property type="match status" value="1"/>
</dbReference>
<dbReference type="AlphaFoldDB" id="A0A5J5MJ55"/>
<dbReference type="Pfam" id="PF05761">
    <property type="entry name" value="5_nucleotid"/>
    <property type="match status" value="1"/>
</dbReference>
<dbReference type="SUPFAM" id="SSF56784">
    <property type="entry name" value="HAD-like"/>
    <property type="match status" value="1"/>
</dbReference>
<dbReference type="InterPro" id="IPR036412">
    <property type="entry name" value="HAD-like_sf"/>
</dbReference>
<gene>
    <name evidence="5" type="ORF">FD755_008249</name>
</gene>
<evidence type="ECO:0000256" key="4">
    <source>
        <dbReference type="ARBA" id="ARBA00022842"/>
    </source>
</evidence>
<proteinExistence type="inferred from homology"/>
<reference evidence="5 6" key="1">
    <citation type="submission" date="2019-06" db="EMBL/GenBank/DDBJ databases">
        <title>Discovery of a novel chromosome fission-fusion reversal in muntjac.</title>
        <authorList>
            <person name="Mudd A.B."/>
            <person name="Bredeson J.V."/>
            <person name="Baum R."/>
            <person name="Hockemeyer D."/>
            <person name="Rokhsar D.S."/>
        </authorList>
    </citation>
    <scope>NUCLEOTIDE SEQUENCE [LARGE SCALE GENOMIC DNA]</scope>
    <source>
        <strain evidence="5">UCam_UCB_Mr</strain>
        <tissue evidence="5">Fibroblast cell line</tissue>
    </source>
</reference>
<evidence type="ECO:0008006" key="7">
    <source>
        <dbReference type="Google" id="ProtNLM"/>
    </source>
</evidence>
<evidence type="ECO:0000256" key="1">
    <source>
        <dbReference type="ARBA" id="ARBA00009589"/>
    </source>
</evidence>
<dbReference type="Proteomes" id="UP000326062">
    <property type="component" value="Chromosome 3"/>
</dbReference>
<name>A0A5J5MJ55_MUNRE</name>
<keyword evidence="3" id="KW-0378">Hydrolase</keyword>
<keyword evidence="4" id="KW-0460">Magnesium</keyword>
<dbReference type="Gene3D" id="3.40.50.1000">
    <property type="entry name" value="HAD superfamily/HAD-like"/>
    <property type="match status" value="1"/>
</dbReference>
<organism evidence="5 6">
    <name type="scientific">Muntiacus reevesi</name>
    <name type="common">Reeves' muntjac</name>
    <name type="synonym">Cervus reevesi</name>
    <dbReference type="NCBI Taxonomy" id="9886"/>
    <lineage>
        <taxon>Eukaryota</taxon>
        <taxon>Metazoa</taxon>
        <taxon>Chordata</taxon>
        <taxon>Craniata</taxon>
        <taxon>Vertebrata</taxon>
        <taxon>Euteleostomi</taxon>
        <taxon>Mammalia</taxon>
        <taxon>Eutheria</taxon>
        <taxon>Laurasiatheria</taxon>
        <taxon>Artiodactyla</taxon>
        <taxon>Ruminantia</taxon>
        <taxon>Pecora</taxon>
        <taxon>Cervidae</taxon>
        <taxon>Muntiacinae</taxon>
        <taxon>Muntiacus</taxon>
    </lineage>
</organism>
<evidence type="ECO:0000313" key="5">
    <source>
        <dbReference type="EMBL" id="KAB0380465.1"/>
    </source>
</evidence>
<dbReference type="GO" id="GO:0046872">
    <property type="term" value="F:metal ion binding"/>
    <property type="evidence" value="ECO:0007669"/>
    <property type="project" value="UniProtKB-KW"/>
</dbReference>
<keyword evidence="6" id="KW-1185">Reference proteome</keyword>
<dbReference type="EMBL" id="VCEB01000003">
    <property type="protein sequence ID" value="KAB0380465.1"/>
    <property type="molecule type" value="Genomic_DNA"/>
</dbReference>